<feature type="transmembrane region" description="Helical" evidence="7">
    <location>
        <begin position="268"/>
        <end position="286"/>
    </location>
</feature>
<keyword evidence="5 7" id="KW-0472">Membrane</keyword>
<evidence type="ECO:0000256" key="5">
    <source>
        <dbReference type="ARBA" id="ARBA00023136"/>
    </source>
</evidence>
<sequence>MSFRQAFGMASFSPHQSEDKRTTLPLYSPIIASEASSAEHSARSSDLDEIGNDQLYPAQRHSGMVVPDADSSSYFSCPKMPTMSRFLADFTLGFADGLTVPFALTAGLSSLGETDTVVYAGAAEICAGSISMGIGGYLSAKGERAAELDAEKRRRESDSSGEGGASEDEEQSGTDVEKLGMMPSSPSEVTDYLKPLDLPFDLLEVVLAHVRERPSVVEALKDRANGEEEDGARSCSPILVGFSVSLGYLVGGLLPLFPYFFVDQVADGLVWSFGVCLVALFIFGFSKDFFLHRQLQKEANKPLLAGRQGPRLKDIGRSAWEGLQMVILGGLAALAAILCVRFFEGLRVTPGEGAA</sequence>
<dbReference type="Pfam" id="PF01988">
    <property type="entry name" value="VIT1"/>
    <property type="match status" value="1"/>
</dbReference>
<dbReference type="Proteomes" id="UP000275385">
    <property type="component" value="Unassembled WGS sequence"/>
</dbReference>
<evidence type="ECO:0000313" key="9">
    <source>
        <dbReference type="Proteomes" id="UP000275385"/>
    </source>
</evidence>
<dbReference type="GO" id="GO:0030026">
    <property type="term" value="P:intracellular manganese ion homeostasis"/>
    <property type="evidence" value="ECO:0007669"/>
    <property type="project" value="InterPro"/>
</dbReference>
<dbReference type="InterPro" id="IPR008217">
    <property type="entry name" value="Ccc1_fam"/>
</dbReference>
<name>A0A420YIQ9_9PEZI</name>
<feature type="transmembrane region" description="Helical" evidence="7">
    <location>
        <begin position="322"/>
        <end position="343"/>
    </location>
</feature>
<reference evidence="8 9" key="1">
    <citation type="submission" date="2018-08" db="EMBL/GenBank/DDBJ databases">
        <title>Draft genome of the lignicolous fungus Coniochaeta pulveracea.</title>
        <authorList>
            <person name="Borstlap C.J."/>
            <person name="De Witt R.N."/>
            <person name="Botha A."/>
            <person name="Volschenk H."/>
        </authorList>
    </citation>
    <scope>NUCLEOTIDE SEQUENCE [LARGE SCALE GENOMIC DNA]</scope>
    <source>
        <strain evidence="8 9">CAB683</strain>
    </source>
</reference>
<feature type="region of interest" description="Disordered" evidence="6">
    <location>
        <begin position="1"/>
        <end position="23"/>
    </location>
</feature>
<comment type="similarity">
    <text evidence="2">Belongs to the CCC1 family.</text>
</comment>
<evidence type="ECO:0000256" key="7">
    <source>
        <dbReference type="SAM" id="Phobius"/>
    </source>
</evidence>
<dbReference type="AlphaFoldDB" id="A0A420YIQ9"/>
<gene>
    <name evidence="8" type="ORF">DL546_005755</name>
</gene>
<dbReference type="STRING" id="177199.A0A420YIQ9"/>
<dbReference type="OrthoDB" id="73465at2759"/>
<dbReference type="GO" id="GO:0005384">
    <property type="term" value="F:manganese ion transmembrane transporter activity"/>
    <property type="evidence" value="ECO:0007669"/>
    <property type="project" value="InterPro"/>
</dbReference>
<comment type="subcellular location">
    <subcellularLocation>
        <location evidence="1">Endomembrane system</location>
        <topology evidence="1">Multi-pass membrane protein</topology>
    </subcellularLocation>
</comment>
<evidence type="ECO:0000256" key="4">
    <source>
        <dbReference type="ARBA" id="ARBA00022989"/>
    </source>
</evidence>
<keyword evidence="3 7" id="KW-0812">Transmembrane</keyword>
<feature type="compositionally biased region" description="Basic and acidic residues" evidence="6">
    <location>
        <begin position="148"/>
        <end position="158"/>
    </location>
</feature>
<evidence type="ECO:0000256" key="1">
    <source>
        <dbReference type="ARBA" id="ARBA00004127"/>
    </source>
</evidence>
<evidence type="ECO:0000256" key="3">
    <source>
        <dbReference type="ARBA" id="ARBA00022692"/>
    </source>
</evidence>
<organism evidence="8 9">
    <name type="scientific">Coniochaeta pulveracea</name>
    <dbReference type="NCBI Taxonomy" id="177199"/>
    <lineage>
        <taxon>Eukaryota</taxon>
        <taxon>Fungi</taxon>
        <taxon>Dikarya</taxon>
        <taxon>Ascomycota</taxon>
        <taxon>Pezizomycotina</taxon>
        <taxon>Sordariomycetes</taxon>
        <taxon>Sordariomycetidae</taxon>
        <taxon>Coniochaetales</taxon>
        <taxon>Coniochaetaceae</taxon>
        <taxon>Coniochaeta</taxon>
    </lineage>
</organism>
<keyword evidence="9" id="KW-1185">Reference proteome</keyword>
<evidence type="ECO:0000313" key="8">
    <source>
        <dbReference type="EMBL" id="RKU47769.1"/>
    </source>
</evidence>
<keyword evidence="4 7" id="KW-1133">Transmembrane helix</keyword>
<dbReference type="EMBL" id="QVQW01000007">
    <property type="protein sequence ID" value="RKU47769.1"/>
    <property type="molecule type" value="Genomic_DNA"/>
</dbReference>
<protein>
    <submittedName>
        <fullName evidence="8">Uncharacterized protein</fullName>
    </submittedName>
</protein>
<accession>A0A420YIQ9</accession>
<proteinExistence type="inferred from homology"/>
<evidence type="ECO:0000256" key="6">
    <source>
        <dbReference type="SAM" id="MobiDB-lite"/>
    </source>
</evidence>
<dbReference type="GO" id="GO:0012505">
    <property type="term" value="C:endomembrane system"/>
    <property type="evidence" value="ECO:0007669"/>
    <property type="project" value="UniProtKB-SubCell"/>
</dbReference>
<dbReference type="PANTHER" id="PTHR31851">
    <property type="entry name" value="FE(2+)/MN(2+) TRANSPORTER PCL1"/>
    <property type="match status" value="1"/>
</dbReference>
<feature type="transmembrane region" description="Helical" evidence="7">
    <location>
        <begin position="238"/>
        <end position="262"/>
    </location>
</feature>
<comment type="caution">
    <text evidence="8">The sequence shown here is derived from an EMBL/GenBank/DDBJ whole genome shotgun (WGS) entry which is preliminary data.</text>
</comment>
<evidence type="ECO:0000256" key="2">
    <source>
        <dbReference type="ARBA" id="ARBA00007049"/>
    </source>
</evidence>
<feature type="region of interest" description="Disordered" evidence="6">
    <location>
        <begin position="148"/>
        <end position="186"/>
    </location>
</feature>